<dbReference type="Proteomes" id="UP000018747">
    <property type="component" value="Unassembled WGS sequence"/>
</dbReference>
<comment type="caution">
    <text evidence="2">The sequence shown here is derived from an EMBL/GenBank/DDBJ whole genome shotgun (WGS) entry which is preliminary data.</text>
</comment>
<accession>V6I4I4</accession>
<evidence type="ECO:0000313" key="3">
    <source>
        <dbReference type="Proteomes" id="UP000018747"/>
    </source>
</evidence>
<feature type="region of interest" description="Disordered" evidence="1">
    <location>
        <begin position="1"/>
        <end position="23"/>
    </location>
</feature>
<reference evidence="2" key="1">
    <citation type="submission" date="2013-05" db="EMBL/GenBank/DDBJ databases">
        <authorList>
            <person name="Harkins D.M."/>
            <person name="Durkin A.S."/>
            <person name="Brinkac L.M."/>
            <person name="Haft D.H."/>
            <person name="Selengut J.D."/>
            <person name="Sanka R."/>
            <person name="DePew J."/>
            <person name="Purushe J."/>
            <person name="Hartskeerl R.A."/>
            <person name="Ahmed A."/>
            <person name="van der Linden H."/>
            <person name="Goris M.G.A."/>
            <person name="Vinetz J.M."/>
            <person name="Sutton G.G."/>
            <person name="Nierman W.C."/>
            <person name="Fouts D.E."/>
        </authorList>
    </citation>
    <scope>NUCLEOTIDE SEQUENCE [LARGE SCALE GENOMIC DNA]</scope>
    <source>
        <strain evidence="2">L 60</strain>
    </source>
</reference>
<gene>
    <name evidence="2" type="ORF">LEP1GSC062_2333</name>
</gene>
<evidence type="ECO:0000313" key="2">
    <source>
        <dbReference type="EMBL" id="EQA64797.1"/>
    </source>
</evidence>
<name>V6I4I4_9LEPT</name>
<keyword evidence="3" id="KW-1185">Reference proteome</keyword>
<dbReference type="AlphaFoldDB" id="V6I4I4"/>
<proteinExistence type="predicted"/>
<dbReference type="EMBL" id="AHMT02000001">
    <property type="protein sequence ID" value="EQA64797.1"/>
    <property type="molecule type" value="Genomic_DNA"/>
</dbReference>
<sequence length="52" mass="6051">MRSKTSKSESYSHENRAGKIDKTAKNFRVRIIQPDSIQEELEAKEIFPKTKV</sequence>
<protein>
    <submittedName>
        <fullName evidence="2">Uncharacterized protein</fullName>
    </submittedName>
</protein>
<organism evidence="2 3">
    <name type="scientific">Leptospira alexanderi serovar Manhao 3 str. L 60</name>
    <dbReference type="NCBI Taxonomy" id="1049759"/>
    <lineage>
        <taxon>Bacteria</taxon>
        <taxon>Pseudomonadati</taxon>
        <taxon>Spirochaetota</taxon>
        <taxon>Spirochaetia</taxon>
        <taxon>Leptospirales</taxon>
        <taxon>Leptospiraceae</taxon>
        <taxon>Leptospira</taxon>
    </lineage>
</organism>
<evidence type="ECO:0000256" key="1">
    <source>
        <dbReference type="SAM" id="MobiDB-lite"/>
    </source>
</evidence>